<keyword evidence="2" id="KW-0081">Bacteriolytic enzyme</keyword>
<dbReference type="PROSITE" id="PS51782">
    <property type="entry name" value="LYSM"/>
    <property type="match status" value="1"/>
</dbReference>
<dbReference type="CDD" id="cd00118">
    <property type="entry name" value="LysM"/>
    <property type="match status" value="1"/>
</dbReference>
<dbReference type="AlphaFoldDB" id="A0A7K1XVE9"/>
<dbReference type="GO" id="GO:0042742">
    <property type="term" value="P:defense response to bacterium"/>
    <property type="evidence" value="ECO:0007669"/>
    <property type="project" value="UniProtKB-KW"/>
</dbReference>
<dbReference type="PANTHER" id="PTHR33308:SF9">
    <property type="entry name" value="PEPTIDOGLYCAN HYDROLASE FLGJ"/>
    <property type="match status" value="1"/>
</dbReference>
<reference evidence="7 8" key="1">
    <citation type="submission" date="2019-11" db="EMBL/GenBank/DDBJ databases">
        <title>Pedobacter sp. HMF7056 Genome sequencing and assembly.</title>
        <authorList>
            <person name="Kang H."/>
            <person name="Kim H."/>
            <person name="Joh K."/>
        </authorList>
    </citation>
    <scope>NUCLEOTIDE SEQUENCE [LARGE SCALE GENOMIC DNA]</scope>
    <source>
        <strain evidence="7 8">HMF7056</strain>
    </source>
</reference>
<evidence type="ECO:0000313" key="8">
    <source>
        <dbReference type="Proteomes" id="UP000451233"/>
    </source>
</evidence>
<dbReference type="InterPro" id="IPR018392">
    <property type="entry name" value="LysM"/>
</dbReference>
<organism evidence="7 8">
    <name type="scientific">Hufsiella ginkgonis</name>
    <dbReference type="NCBI Taxonomy" id="2695274"/>
    <lineage>
        <taxon>Bacteria</taxon>
        <taxon>Pseudomonadati</taxon>
        <taxon>Bacteroidota</taxon>
        <taxon>Sphingobacteriia</taxon>
        <taxon>Sphingobacteriales</taxon>
        <taxon>Sphingobacteriaceae</taxon>
        <taxon>Hufsiella</taxon>
    </lineage>
</organism>
<dbReference type="SUPFAM" id="SSF54106">
    <property type="entry name" value="LysM domain"/>
    <property type="match status" value="1"/>
</dbReference>
<dbReference type="GO" id="GO:0004040">
    <property type="term" value="F:amidase activity"/>
    <property type="evidence" value="ECO:0007669"/>
    <property type="project" value="InterPro"/>
</dbReference>
<evidence type="ECO:0000256" key="4">
    <source>
        <dbReference type="ARBA" id="ARBA00032108"/>
    </source>
</evidence>
<keyword evidence="3" id="KW-0378">Hydrolase</keyword>
<dbReference type="EMBL" id="WVHS01000001">
    <property type="protein sequence ID" value="MXV14777.1"/>
    <property type="molecule type" value="Genomic_DNA"/>
</dbReference>
<dbReference type="PANTHER" id="PTHR33308">
    <property type="entry name" value="PEPTIDOGLYCAN HYDROLASE FLGJ"/>
    <property type="match status" value="1"/>
</dbReference>
<dbReference type="Pfam" id="PF01832">
    <property type="entry name" value="Glucosaminidase"/>
    <property type="match status" value="1"/>
</dbReference>
<sequence length="271" mass="30703">MLASCSSKKQVVKSTPPAASQPPKRTNEVIRPAQNISENILVKKYTAQEYIERFKAIAITEMDRYGIPASITLAQGLLESGNGNGTLARVANNHFGIKCNTDWQGKIIYQEDDIKDDCFRVYNSPEESFRDHSEFLKRKRYAFLFELDKNDFTGWANGLKQAGYATNPQYANLLISLVQRYQLDQYDRKEQLADKEKREDKVLAEIAKELPQEIKKETAKEPVAMKIYEVKAGDTLYAISKRFGISVDDIKILNNISAADIKPGQLLLVSK</sequence>
<keyword evidence="1" id="KW-0929">Antimicrobial</keyword>
<dbReference type="SMART" id="SM00047">
    <property type="entry name" value="LYZ2"/>
    <property type="match status" value="1"/>
</dbReference>
<name>A0A7K1XVE9_9SPHI</name>
<dbReference type="Pfam" id="PF01476">
    <property type="entry name" value="LysM"/>
    <property type="match status" value="1"/>
</dbReference>
<dbReference type="SMART" id="SM00257">
    <property type="entry name" value="LysM"/>
    <property type="match status" value="1"/>
</dbReference>
<evidence type="ECO:0000313" key="7">
    <source>
        <dbReference type="EMBL" id="MXV14777.1"/>
    </source>
</evidence>
<gene>
    <name evidence="7" type="ORF">GS398_05670</name>
</gene>
<evidence type="ECO:0000259" key="6">
    <source>
        <dbReference type="PROSITE" id="PS51782"/>
    </source>
</evidence>
<dbReference type="InterPro" id="IPR051056">
    <property type="entry name" value="Glycosyl_Hydrolase_73"/>
</dbReference>
<dbReference type="InterPro" id="IPR002901">
    <property type="entry name" value="MGlyc_endo_b_GlcNAc-like_dom"/>
</dbReference>
<dbReference type="Gene3D" id="3.10.350.10">
    <property type="entry name" value="LysM domain"/>
    <property type="match status" value="1"/>
</dbReference>
<feature type="region of interest" description="Disordered" evidence="5">
    <location>
        <begin position="1"/>
        <end position="28"/>
    </location>
</feature>
<keyword evidence="8" id="KW-1185">Reference proteome</keyword>
<feature type="compositionally biased region" description="Polar residues" evidence="5">
    <location>
        <begin position="1"/>
        <end position="13"/>
    </location>
</feature>
<dbReference type="Proteomes" id="UP000451233">
    <property type="component" value="Unassembled WGS sequence"/>
</dbReference>
<evidence type="ECO:0000256" key="1">
    <source>
        <dbReference type="ARBA" id="ARBA00022529"/>
    </source>
</evidence>
<dbReference type="Gene3D" id="1.10.530.10">
    <property type="match status" value="1"/>
</dbReference>
<dbReference type="GO" id="GO:0031640">
    <property type="term" value="P:killing of cells of another organism"/>
    <property type="evidence" value="ECO:0007669"/>
    <property type="project" value="UniProtKB-KW"/>
</dbReference>
<evidence type="ECO:0000256" key="2">
    <source>
        <dbReference type="ARBA" id="ARBA00022638"/>
    </source>
</evidence>
<feature type="domain" description="LysM" evidence="6">
    <location>
        <begin position="226"/>
        <end position="269"/>
    </location>
</feature>
<comment type="caution">
    <text evidence="7">The sequence shown here is derived from an EMBL/GenBank/DDBJ whole genome shotgun (WGS) entry which is preliminary data.</text>
</comment>
<dbReference type="InterPro" id="IPR036779">
    <property type="entry name" value="LysM_dom_sf"/>
</dbReference>
<evidence type="ECO:0000256" key="3">
    <source>
        <dbReference type="ARBA" id="ARBA00022801"/>
    </source>
</evidence>
<proteinExistence type="predicted"/>
<evidence type="ECO:0000256" key="5">
    <source>
        <dbReference type="SAM" id="MobiDB-lite"/>
    </source>
</evidence>
<protein>
    <recommendedName>
        <fullName evidence="4">Peptidoglycan hydrolase</fullName>
    </recommendedName>
</protein>
<accession>A0A7K1XVE9</accession>